<sequence length="321" mass="37118">MALGHLVDGQWVSDREQEDEKGRFVRPSTTFRNRVTADGSSGFPAVAGRYHLYVSYACPWAHRTLIARVLKGLEDAISLSVVDPYMGEDGWFFSDAPGCIPDRVNGGKYLWQIYTKAEPNYTGRVTVPILWDKQKQTIVNNESREIIRMLDTEFEAIAKNDINLVPDDLRDKIEETIDAIYQPINNGVYRAGFATTQSAYEEGLTDLFQTLEYWDKVLKKQRYLCGDRITEADICMFTTLLRFDAVYYGHFKCNLRHIWDFSNLWNYLKDIYQQPGVEETCRFDHIKQHYYKSHNKINPTGIVPKGPILDLDSPHDRHVIS</sequence>
<dbReference type="Proteomes" id="UP000621799">
    <property type="component" value="Unassembled WGS sequence"/>
</dbReference>
<evidence type="ECO:0000256" key="3">
    <source>
        <dbReference type="PIRSR" id="PIRSR015753-3"/>
    </source>
</evidence>
<accession>A0A928VW12</accession>
<dbReference type="InterPro" id="IPR004045">
    <property type="entry name" value="Glutathione_S-Trfase_N"/>
</dbReference>
<name>A0A928VW12_9CYAN</name>
<dbReference type="FunFam" id="3.40.30.10:FF:000058">
    <property type="entry name" value="Glutathione S-transferase, omega"/>
    <property type="match status" value="1"/>
</dbReference>
<dbReference type="InterPro" id="IPR010987">
    <property type="entry name" value="Glutathione-S-Trfase_C-like"/>
</dbReference>
<dbReference type="InterPro" id="IPR036282">
    <property type="entry name" value="Glutathione-S-Trfase_C_sf"/>
</dbReference>
<feature type="binding site" evidence="2">
    <location>
        <begin position="124"/>
        <end position="127"/>
    </location>
    <ligand>
        <name>glutathione</name>
        <dbReference type="ChEBI" id="CHEBI:57925"/>
    </ligand>
</feature>
<reference evidence="5" key="1">
    <citation type="submission" date="2020-10" db="EMBL/GenBank/DDBJ databases">
        <authorList>
            <person name="Castelo-Branco R."/>
            <person name="Eusebio N."/>
            <person name="Adriana R."/>
            <person name="Vieira A."/>
            <person name="Brugerolle De Fraissinette N."/>
            <person name="Rezende De Castro R."/>
            <person name="Schneider M.P."/>
            <person name="Vasconcelos V."/>
            <person name="Leao P.N."/>
        </authorList>
    </citation>
    <scope>NUCLEOTIDE SEQUENCE</scope>
    <source>
        <strain evidence="5">LEGE 11467</strain>
    </source>
</reference>
<dbReference type="Gene3D" id="1.20.1050.10">
    <property type="match status" value="1"/>
</dbReference>
<dbReference type="InterPro" id="IPR036249">
    <property type="entry name" value="Thioredoxin-like_sf"/>
</dbReference>
<dbReference type="InterPro" id="IPR040079">
    <property type="entry name" value="Glutathione_S-Trfase"/>
</dbReference>
<keyword evidence="6" id="KW-1185">Reference proteome</keyword>
<dbReference type="SUPFAM" id="SSF47616">
    <property type="entry name" value="GST C-terminal domain-like"/>
    <property type="match status" value="1"/>
</dbReference>
<dbReference type="PROSITE" id="PS50405">
    <property type="entry name" value="GST_CTER"/>
    <property type="match status" value="1"/>
</dbReference>
<dbReference type="CDD" id="cd03190">
    <property type="entry name" value="GST_C_Omega_like"/>
    <property type="match status" value="1"/>
</dbReference>
<comment type="caution">
    <text evidence="5">The sequence shown here is derived from an EMBL/GenBank/DDBJ whole genome shotgun (WGS) entry which is preliminary data.</text>
</comment>
<dbReference type="PANTHER" id="PTHR32419:SF6">
    <property type="entry name" value="GLUTATHIONE S-TRANSFERASE OMEGA-LIKE 1-RELATED"/>
    <property type="match status" value="1"/>
</dbReference>
<dbReference type="RefSeq" id="WP_264320031.1">
    <property type="nucleotide sequence ID" value="NZ_JADEXN010000030.1"/>
</dbReference>
<proteinExistence type="predicted"/>
<dbReference type="Pfam" id="PF13410">
    <property type="entry name" value="GST_C_2"/>
    <property type="match status" value="1"/>
</dbReference>
<evidence type="ECO:0000259" key="4">
    <source>
        <dbReference type="PROSITE" id="PS50405"/>
    </source>
</evidence>
<dbReference type="SUPFAM" id="SSF52833">
    <property type="entry name" value="Thioredoxin-like"/>
    <property type="match status" value="1"/>
</dbReference>
<dbReference type="PANTHER" id="PTHR32419">
    <property type="entry name" value="GLUTATHIONYL-HYDROQUINONE REDUCTASE"/>
    <property type="match status" value="1"/>
</dbReference>
<feature type="active site" description="Nucleophile" evidence="1">
    <location>
        <position position="58"/>
    </location>
</feature>
<feature type="binding site" evidence="2">
    <location>
        <position position="91"/>
    </location>
    <ligand>
        <name>glutathione</name>
        <dbReference type="ChEBI" id="CHEBI:57925"/>
    </ligand>
</feature>
<dbReference type="SFLD" id="SFLDG01148">
    <property type="entry name" value="Xi_(cytGST)"/>
    <property type="match status" value="1"/>
</dbReference>
<protein>
    <submittedName>
        <fullName evidence="5">Glutathione S-transferase family protein</fullName>
    </submittedName>
</protein>
<dbReference type="PIRSF" id="PIRSF015753">
    <property type="entry name" value="GST"/>
    <property type="match status" value="1"/>
</dbReference>
<feature type="binding site" evidence="2">
    <location>
        <begin position="142"/>
        <end position="143"/>
    </location>
    <ligand>
        <name>glutathione</name>
        <dbReference type="ChEBI" id="CHEBI:57925"/>
    </ligand>
</feature>
<dbReference type="SFLD" id="SFLDG01206">
    <property type="entry name" value="Xi.1"/>
    <property type="match status" value="1"/>
</dbReference>
<dbReference type="Pfam" id="PF13409">
    <property type="entry name" value="GST_N_2"/>
    <property type="match status" value="1"/>
</dbReference>
<dbReference type="AlphaFoldDB" id="A0A928VW12"/>
<gene>
    <name evidence="5" type="ORF">IQ235_03035</name>
</gene>
<feature type="domain" description="GST C-terminal" evidence="4">
    <location>
        <begin position="163"/>
        <end position="293"/>
    </location>
</feature>
<dbReference type="SFLD" id="SFLDS00019">
    <property type="entry name" value="Glutathione_Transferase_(cytos"/>
    <property type="match status" value="1"/>
</dbReference>
<dbReference type="InterPro" id="IPR016639">
    <property type="entry name" value="GST_Omega/GSH"/>
</dbReference>
<feature type="site" description="Lowers pKa of active site Cys" evidence="3">
    <location>
        <position position="247"/>
    </location>
</feature>
<evidence type="ECO:0000256" key="2">
    <source>
        <dbReference type="PIRSR" id="PIRSR015753-2"/>
    </source>
</evidence>
<evidence type="ECO:0000256" key="1">
    <source>
        <dbReference type="PIRSR" id="PIRSR015753-1"/>
    </source>
</evidence>
<dbReference type="Gene3D" id="3.40.30.10">
    <property type="entry name" value="Glutaredoxin"/>
    <property type="match status" value="1"/>
</dbReference>
<dbReference type="GO" id="GO:0004364">
    <property type="term" value="F:glutathione transferase activity"/>
    <property type="evidence" value="ECO:0007669"/>
    <property type="project" value="InterPro"/>
</dbReference>
<dbReference type="EMBL" id="JADEXN010000030">
    <property type="protein sequence ID" value="MBE9039767.1"/>
    <property type="molecule type" value="Genomic_DNA"/>
</dbReference>
<feature type="site" description="Lowers pKa of active site Cys" evidence="3">
    <location>
        <position position="290"/>
    </location>
</feature>
<organism evidence="5 6">
    <name type="scientific">Zarconia navalis LEGE 11467</name>
    <dbReference type="NCBI Taxonomy" id="1828826"/>
    <lineage>
        <taxon>Bacteria</taxon>
        <taxon>Bacillati</taxon>
        <taxon>Cyanobacteriota</taxon>
        <taxon>Cyanophyceae</taxon>
        <taxon>Oscillatoriophycideae</taxon>
        <taxon>Oscillatoriales</taxon>
        <taxon>Oscillatoriales incertae sedis</taxon>
        <taxon>Zarconia</taxon>
        <taxon>Zarconia navalis</taxon>
    </lineage>
</organism>
<evidence type="ECO:0000313" key="5">
    <source>
        <dbReference type="EMBL" id="MBE9039767.1"/>
    </source>
</evidence>
<evidence type="ECO:0000313" key="6">
    <source>
        <dbReference type="Proteomes" id="UP000621799"/>
    </source>
</evidence>
<dbReference type="InterPro" id="IPR047047">
    <property type="entry name" value="GST_Omega-like_C"/>
</dbReference>
<dbReference type="GO" id="GO:0005737">
    <property type="term" value="C:cytoplasm"/>
    <property type="evidence" value="ECO:0007669"/>
    <property type="project" value="TreeGrafter"/>
</dbReference>
<feature type="active site" description="Proton donor/acceptor" evidence="1">
    <location>
        <position position="189"/>
    </location>
</feature>